<dbReference type="STRING" id="1913578.LPB140_09705"/>
<feature type="transmembrane region" description="Helical" evidence="6">
    <location>
        <begin position="346"/>
        <end position="365"/>
    </location>
</feature>
<gene>
    <name evidence="8" type="ORF">LPB140_09705</name>
</gene>
<reference evidence="8 9" key="1">
    <citation type="submission" date="2016-11" db="EMBL/GenBank/DDBJ databases">
        <title>Sphingorhabdus sp. LPB0140, isolated from marine environment.</title>
        <authorList>
            <person name="Kim E."/>
            <person name="Yi H."/>
        </authorList>
    </citation>
    <scope>NUCLEOTIDE SEQUENCE [LARGE SCALE GENOMIC DNA]</scope>
    <source>
        <strain evidence="8 9">LPB0140</strain>
    </source>
</reference>
<keyword evidence="9" id="KW-1185">Reference proteome</keyword>
<evidence type="ECO:0000313" key="9">
    <source>
        <dbReference type="Proteomes" id="UP000242561"/>
    </source>
</evidence>
<feature type="transmembrane region" description="Helical" evidence="6">
    <location>
        <begin position="289"/>
        <end position="306"/>
    </location>
</feature>
<dbReference type="AlphaFoldDB" id="A0A1L3JD04"/>
<name>A0A1L3JD04_9SPHN</name>
<dbReference type="KEGG" id="sphl:LPB140_09705"/>
<dbReference type="GO" id="GO:0016020">
    <property type="term" value="C:membrane"/>
    <property type="evidence" value="ECO:0007669"/>
    <property type="project" value="UniProtKB-SubCell"/>
</dbReference>
<evidence type="ECO:0000259" key="7">
    <source>
        <dbReference type="PROSITE" id="PS50850"/>
    </source>
</evidence>
<dbReference type="PANTHER" id="PTHR23504:SF15">
    <property type="entry name" value="MAJOR FACILITATOR SUPERFAMILY (MFS) PROFILE DOMAIN-CONTAINING PROTEIN"/>
    <property type="match status" value="1"/>
</dbReference>
<dbReference type="GO" id="GO:0022857">
    <property type="term" value="F:transmembrane transporter activity"/>
    <property type="evidence" value="ECO:0007669"/>
    <property type="project" value="InterPro"/>
</dbReference>
<feature type="transmembrane region" description="Helical" evidence="6">
    <location>
        <begin position="109"/>
        <end position="130"/>
    </location>
</feature>
<feature type="transmembrane region" description="Helical" evidence="6">
    <location>
        <begin position="385"/>
        <end position="404"/>
    </location>
</feature>
<evidence type="ECO:0000256" key="3">
    <source>
        <dbReference type="ARBA" id="ARBA00022692"/>
    </source>
</evidence>
<feature type="transmembrane region" description="Helical" evidence="6">
    <location>
        <begin position="312"/>
        <end position="334"/>
    </location>
</feature>
<evidence type="ECO:0000256" key="4">
    <source>
        <dbReference type="ARBA" id="ARBA00022989"/>
    </source>
</evidence>
<dbReference type="PRINTS" id="PR01035">
    <property type="entry name" value="TCRTETA"/>
</dbReference>
<dbReference type="EMBL" id="CP018154">
    <property type="protein sequence ID" value="APG63016.1"/>
    <property type="molecule type" value="Genomic_DNA"/>
</dbReference>
<proteinExistence type="predicted"/>
<evidence type="ECO:0000256" key="1">
    <source>
        <dbReference type="ARBA" id="ARBA00004141"/>
    </source>
</evidence>
<dbReference type="Pfam" id="PF07690">
    <property type="entry name" value="MFS_1"/>
    <property type="match status" value="1"/>
</dbReference>
<comment type="subcellular location">
    <subcellularLocation>
        <location evidence="1">Membrane</location>
        <topology evidence="1">Multi-pass membrane protein</topology>
    </subcellularLocation>
</comment>
<feature type="transmembrane region" description="Helical" evidence="6">
    <location>
        <begin position="54"/>
        <end position="72"/>
    </location>
</feature>
<keyword evidence="5 6" id="KW-0472">Membrane</keyword>
<dbReference type="InterPro" id="IPR020846">
    <property type="entry name" value="MFS_dom"/>
</dbReference>
<sequence>MNKPETENKNKLARLFILLTVFIYSMGFGIIMPALPQLIIELENISLSEATFHAAWLGAAYAIAQFLMGPLMGNLGDRFGRRPIFLFSLFGFGIDFLLMGLAPNIIWLFIGRAIAGGLGAIFGPANAAMADISSDKDRAKSFGLIGAAFGIGFIMGPAMGGFLADWGTRIPFFVAGALALANAIFGYFIFPETMKQGDKRDFDWKRSNPLGALISLSKTPSLLPIAAVYFLWLTATNVYPASWAFFAIAQFGWDSKTIGLSLTMVGASMALVQGFVIGPMVAKFGERRTAQYGMCFAGLSFITLAFMQNGNIALALCGLMGLQGIIMPSISAMMSQRTPSSAQGELQGFNGSLSALSFLLAQLVYNGSLSYFTSANAPIKFAGAPFILALFFTISAFVTLYFVAKNKKHISY</sequence>
<dbReference type="PANTHER" id="PTHR23504">
    <property type="entry name" value="MAJOR FACILITATOR SUPERFAMILY DOMAIN-CONTAINING PROTEIN 10"/>
    <property type="match status" value="1"/>
</dbReference>
<evidence type="ECO:0000256" key="5">
    <source>
        <dbReference type="ARBA" id="ARBA00023136"/>
    </source>
</evidence>
<dbReference type="Proteomes" id="UP000242561">
    <property type="component" value="Chromosome"/>
</dbReference>
<keyword evidence="3 6" id="KW-0812">Transmembrane</keyword>
<keyword evidence="2" id="KW-0813">Transport</keyword>
<evidence type="ECO:0000256" key="6">
    <source>
        <dbReference type="SAM" id="Phobius"/>
    </source>
</evidence>
<keyword evidence="4 6" id="KW-1133">Transmembrane helix</keyword>
<evidence type="ECO:0000256" key="2">
    <source>
        <dbReference type="ARBA" id="ARBA00022448"/>
    </source>
</evidence>
<dbReference type="Gene3D" id="1.20.1250.20">
    <property type="entry name" value="MFS general substrate transporter like domains"/>
    <property type="match status" value="1"/>
</dbReference>
<dbReference type="InterPro" id="IPR011701">
    <property type="entry name" value="MFS"/>
</dbReference>
<dbReference type="PROSITE" id="PS50850">
    <property type="entry name" value="MFS"/>
    <property type="match status" value="1"/>
</dbReference>
<protein>
    <recommendedName>
        <fullName evidence="7">Major facilitator superfamily (MFS) profile domain-containing protein</fullName>
    </recommendedName>
</protein>
<dbReference type="SUPFAM" id="SSF103473">
    <property type="entry name" value="MFS general substrate transporter"/>
    <property type="match status" value="1"/>
</dbReference>
<accession>A0A1L3JD04</accession>
<feature type="transmembrane region" description="Helical" evidence="6">
    <location>
        <begin position="12"/>
        <end position="34"/>
    </location>
</feature>
<feature type="transmembrane region" description="Helical" evidence="6">
    <location>
        <begin position="142"/>
        <end position="164"/>
    </location>
</feature>
<feature type="transmembrane region" description="Helical" evidence="6">
    <location>
        <begin position="258"/>
        <end position="277"/>
    </location>
</feature>
<evidence type="ECO:0000313" key="8">
    <source>
        <dbReference type="EMBL" id="APG63016.1"/>
    </source>
</evidence>
<dbReference type="InterPro" id="IPR001958">
    <property type="entry name" value="Tet-R_TetA/multi-R_MdtG-like"/>
</dbReference>
<feature type="transmembrane region" description="Helical" evidence="6">
    <location>
        <begin position="170"/>
        <end position="190"/>
    </location>
</feature>
<feature type="transmembrane region" description="Helical" evidence="6">
    <location>
        <begin position="222"/>
        <end position="246"/>
    </location>
</feature>
<organism evidence="8 9">
    <name type="scientific">Sphingorhabdus lutea</name>
    <dbReference type="NCBI Taxonomy" id="1913578"/>
    <lineage>
        <taxon>Bacteria</taxon>
        <taxon>Pseudomonadati</taxon>
        <taxon>Pseudomonadota</taxon>
        <taxon>Alphaproteobacteria</taxon>
        <taxon>Sphingomonadales</taxon>
        <taxon>Sphingomonadaceae</taxon>
        <taxon>Sphingorhabdus</taxon>
    </lineage>
</organism>
<dbReference type="CDD" id="cd17388">
    <property type="entry name" value="MFS_TetA"/>
    <property type="match status" value="1"/>
</dbReference>
<dbReference type="InterPro" id="IPR036259">
    <property type="entry name" value="MFS_trans_sf"/>
</dbReference>
<feature type="transmembrane region" description="Helical" evidence="6">
    <location>
        <begin position="84"/>
        <end position="103"/>
    </location>
</feature>
<feature type="domain" description="Major facilitator superfamily (MFS) profile" evidence="7">
    <location>
        <begin position="13"/>
        <end position="407"/>
    </location>
</feature>